<organism evidence="1 2">
    <name type="scientific">Agrobacterium vitis</name>
    <name type="common">Rhizobium vitis</name>
    <dbReference type="NCBI Taxonomy" id="373"/>
    <lineage>
        <taxon>Bacteria</taxon>
        <taxon>Pseudomonadati</taxon>
        <taxon>Pseudomonadota</taxon>
        <taxon>Alphaproteobacteria</taxon>
        <taxon>Hyphomicrobiales</taxon>
        <taxon>Rhizobiaceae</taxon>
        <taxon>Rhizobium/Agrobacterium group</taxon>
        <taxon>Agrobacterium</taxon>
    </lineage>
</organism>
<accession>A0AAE2UX52</accession>
<evidence type="ECO:0000313" key="2">
    <source>
        <dbReference type="Proteomes" id="UP000655037"/>
    </source>
</evidence>
<sequence>MTVDLETSNRDYPLPNIENTMAHDVARLISALTAIDVDVASILTALALKAAIDSPAFSGTPTAPTQPATANNATLATTAHVKAALSQFLSDAEGAIATITELQAALGDADAVTGLTALISTRAPLDSANLTGTPTTVTPEVDDNSQKIPTTGWVQAIKATILGGVVADGNTLAKLFAALGGDKNFAASVASDLSNKASLASPAFTGNPTAPTQTPGSSNTRIANTAFVATAISSAVTSISSAISNLSTMYAPLVRKVSAGVGMSGGGDLSADRTISLGAAKPISNSTTGTVDNTGHDHPLGFVAAEVFQGGAVNEINFPVGRVLLVSTNGGLPVRNTQQVPCLKSDNSFSYVTANDSKAGAVLSGIWFSAGNAAGSNISLVQRAG</sequence>
<evidence type="ECO:0000313" key="1">
    <source>
        <dbReference type="EMBL" id="MBF2715729.1"/>
    </source>
</evidence>
<name>A0AAE2UX52_AGRVI</name>
<gene>
    <name evidence="1" type="ORF">IEI95_016035</name>
</gene>
<dbReference type="AlphaFoldDB" id="A0AAE2UX52"/>
<dbReference type="Proteomes" id="UP000655037">
    <property type="component" value="Unassembled WGS sequence"/>
</dbReference>
<dbReference type="PANTHER" id="PTHR35191:SF1">
    <property type="entry name" value="PROPHAGE SIDE TAIL FIBER PROTEIN HOMOLOG STFQ-RELATED"/>
    <property type="match status" value="1"/>
</dbReference>
<dbReference type="RefSeq" id="WP_194416744.1">
    <property type="nucleotide sequence ID" value="NZ_JACXXJ020000005.1"/>
</dbReference>
<proteinExistence type="predicted"/>
<dbReference type="PANTHER" id="PTHR35191">
    <property type="entry name" value="PROPHAGE SIDE TAIL FIBER PROTEIN HOMOLOG STFQ-RELATED"/>
    <property type="match status" value="1"/>
</dbReference>
<dbReference type="EMBL" id="JACXXJ020000005">
    <property type="protein sequence ID" value="MBF2715729.1"/>
    <property type="molecule type" value="Genomic_DNA"/>
</dbReference>
<reference evidence="1" key="1">
    <citation type="submission" date="2020-11" db="EMBL/GenBank/DDBJ databases">
        <title>Agrobacterium vitis strain K377 genome.</title>
        <authorList>
            <person name="Xi H."/>
        </authorList>
    </citation>
    <scope>NUCLEOTIDE SEQUENCE</scope>
    <source>
        <strain evidence="1">K377</strain>
    </source>
</reference>
<dbReference type="InterPro" id="IPR051934">
    <property type="entry name" value="Phage_Tail_Fiber_Structural"/>
</dbReference>
<protein>
    <submittedName>
        <fullName evidence="1">Uncharacterized protein</fullName>
    </submittedName>
</protein>
<comment type="caution">
    <text evidence="1">The sequence shown here is derived from an EMBL/GenBank/DDBJ whole genome shotgun (WGS) entry which is preliminary data.</text>
</comment>